<feature type="domain" description="FAR1" evidence="1">
    <location>
        <begin position="12"/>
        <end position="92"/>
    </location>
</feature>
<dbReference type="PANTHER" id="PTHR47482:SF5">
    <property type="entry name" value="FAR1 DOMAIN-CONTAINING PROTEIN"/>
    <property type="match status" value="1"/>
</dbReference>
<evidence type="ECO:0000313" key="3">
    <source>
        <dbReference type="Proteomes" id="UP000015106"/>
    </source>
</evidence>
<keyword evidence="3" id="KW-1185">Reference proteome</keyword>
<evidence type="ECO:0000313" key="2">
    <source>
        <dbReference type="EnsemblPlants" id="TuG1812G0400001691.01.T02.cds431084"/>
    </source>
</evidence>
<dbReference type="AlphaFoldDB" id="A0A8R7U5Q9"/>
<reference evidence="2" key="3">
    <citation type="submission" date="2022-06" db="UniProtKB">
        <authorList>
            <consortium name="EnsemblPlants"/>
        </authorList>
    </citation>
    <scope>IDENTIFICATION</scope>
</reference>
<dbReference type="Pfam" id="PF03101">
    <property type="entry name" value="FAR1"/>
    <property type="match status" value="1"/>
</dbReference>
<dbReference type="Proteomes" id="UP000015106">
    <property type="component" value="Chromosome 4"/>
</dbReference>
<accession>A0A8R7U5Q9</accession>
<sequence length="128" mass="14943">MVFSTLDESLRFANVYAQLNGFALIKGRNYKNRKLYFQCNKSRKRPSANSGLRKRKRNIIEGTNCPMNIIVKLVDDKWHIASVSLEHNHDLVSSPSLTKFFLSHRNMNEAEIMLSKLLQEHRVKPRRS</sequence>
<dbReference type="EnsemblPlants" id="TuG1812G0400001691.01.T01">
    <property type="protein sequence ID" value="TuG1812G0400001691.01.T01.cds431082"/>
    <property type="gene ID" value="TuG1812G0400001691.01"/>
</dbReference>
<evidence type="ECO:0000259" key="1">
    <source>
        <dbReference type="Pfam" id="PF03101"/>
    </source>
</evidence>
<dbReference type="EnsemblPlants" id="TuG1812G0400001691.01.T02">
    <property type="protein sequence ID" value="TuG1812G0400001691.01.T02.cds431084"/>
    <property type="gene ID" value="TuG1812G0400001691.01"/>
</dbReference>
<reference evidence="2" key="2">
    <citation type="submission" date="2018-03" db="EMBL/GenBank/DDBJ databases">
        <title>The Triticum urartu genome reveals the dynamic nature of wheat genome evolution.</title>
        <authorList>
            <person name="Ling H."/>
            <person name="Ma B."/>
            <person name="Shi X."/>
            <person name="Liu H."/>
            <person name="Dong L."/>
            <person name="Sun H."/>
            <person name="Cao Y."/>
            <person name="Gao Q."/>
            <person name="Zheng S."/>
            <person name="Li Y."/>
            <person name="Yu Y."/>
            <person name="Du H."/>
            <person name="Qi M."/>
            <person name="Li Y."/>
            <person name="Yu H."/>
            <person name="Cui Y."/>
            <person name="Wang N."/>
            <person name="Chen C."/>
            <person name="Wu H."/>
            <person name="Zhao Y."/>
            <person name="Zhang J."/>
            <person name="Li Y."/>
            <person name="Zhou W."/>
            <person name="Zhang B."/>
            <person name="Hu W."/>
            <person name="Eijk M."/>
            <person name="Tang J."/>
            <person name="Witsenboer H."/>
            <person name="Zhao S."/>
            <person name="Li Z."/>
            <person name="Zhang A."/>
            <person name="Wang D."/>
            <person name="Liang C."/>
        </authorList>
    </citation>
    <scope>NUCLEOTIDE SEQUENCE [LARGE SCALE GENOMIC DNA]</scope>
    <source>
        <strain evidence="2">cv. G1812</strain>
    </source>
</reference>
<protein>
    <recommendedName>
        <fullName evidence="1">FAR1 domain-containing protein</fullName>
    </recommendedName>
</protein>
<organism evidence="2 3">
    <name type="scientific">Triticum urartu</name>
    <name type="common">Red wild einkorn</name>
    <name type="synonym">Crithodium urartu</name>
    <dbReference type="NCBI Taxonomy" id="4572"/>
    <lineage>
        <taxon>Eukaryota</taxon>
        <taxon>Viridiplantae</taxon>
        <taxon>Streptophyta</taxon>
        <taxon>Embryophyta</taxon>
        <taxon>Tracheophyta</taxon>
        <taxon>Spermatophyta</taxon>
        <taxon>Magnoliopsida</taxon>
        <taxon>Liliopsida</taxon>
        <taxon>Poales</taxon>
        <taxon>Poaceae</taxon>
        <taxon>BOP clade</taxon>
        <taxon>Pooideae</taxon>
        <taxon>Triticodae</taxon>
        <taxon>Triticeae</taxon>
        <taxon>Triticinae</taxon>
        <taxon>Triticum</taxon>
    </lineage>
</organism>
<name>A0A8R7U5Q9_TRIUA</name>
<dbReference type="InterPro" id="IPR004330">
    <property type="entry name" value="FAR1_DNA_bnd_dom"/>
</dbReference>
<reference evidence="3" key="1">
    <citation type="journal article" date="2013" name="Nature">
        <title>Draft genome of the wheat A-genome progenitor Triticum urartu.</title>
        <authorList>
            <person name="Ling H.Q."/>
            <person name="Zhao S."/>
            <person name="Liu D."/>
            <person name="Wang J."/>
            <person name="Sun H."/>
            <person name="Zhang C."/>
            <person name="Fan H."/>
            <person name="Li D."/>
            <person name="Dong L."/>
            <person name="Tao Y."/>
            <person name="Gao C."/>
            <person name="Wu H."/>
            <person name="Li Y."/>
            <person name="Cui Y."/>
            <person name="Guo X."/>
            <person name="Zheng S."/>
            <person name="Wang B."/>
            <person name="Yu K."/>
            <person name="Liang Q."/>
            <person name="Yang W."/>
            <person name="Lou X."/>
            <person name="Chen J."/>
            <person name="Feng M."/>
            <person name="Jian J."/>
            <person name="Zhang X."/>
            <person name="Luo G."/>
            <person name="Jiang Y."/>
            <person name="Liu J."/>
            <person name="Wang Z."/>
            <person name="Sha Y."/>
            <person name="Zhang B."/>
            <person name="Wu H."/>
            <person name="Tang D."/>
            <person name="Shen Q."/>
            <person name="Xue P."/>
            <person name="Zou S."/>
            <person name="Wang X."/>
            <person name="Liu X."/>
            <person name="Wang F."/>
            <person name="Yang Y."/>
            <person name="An X."/>
            <person name="Dong Z."/>
            <person name="Zhang K."/>
            <person name="Zhang X."/>
            <person name="Luo M.C."/>
            <person name="Dvorak J."/>
            <person name="Tong Y."/>
            <person name="Wang J."/>
            <person name="Yang H."/>
            <person name="Li Z."/>
            <person name="Wang D."/>
            <person name="Zhang A."/>
            <person name="Wang J."/>
        </authorList>
    </citation>
    <scope>NUCLEOTIDE SEQUENCE</scope>
    <source>
        <strain evidence="3">cv. G1812</strain>
    </source>
</reference>
<dbReference type="Gramene" id="TuG1812G0400001691.01.T01">
    <property type="protein sequence ID" value="TuG1812G0400001691.01.T01.cds431082"/>
    <property type="gene ID" value="TuG1812G0400001691.01"/>
</dbReference>
<proteinExistence type="predicted"/>
<dbReference type="Gramene" id="TuG1812G0400001691.01.T02">
    <property type="protein sequence ID" value="TuG1812G0400001691.01.T02.cds431084"/>
    <property type="gene ID" value="TuG1812G0400001691.01"/>
</dbReference>
<dbReference type="PANTHER" id="PTHR47482">
    <property type="entry name" value="OS11G0632001 PROTEIN"/>
    <property type="match status" value="1"/>
</dbReference>